<evidence type="ECO:0000256" key="1">
    <source>
        <dbReference type="ARBA" id="ARBA00022617"/>
    </source>
</evidence>
<dbReference type="GO" id="GO:0046872">
    <property type="term" value="F:metal ion binding"/>
    <property type="evidence" value="ECO:0007669"/>
    <property type="project" value="UniProtKB-KW"/>
</dbReference>
<feature type="chain" id="PRO_5043526383" evidence="4">
    <location>
        <begin position="27"/>
        <end position="137"/>
    </location>
</feature>
<dbReference type="InterPro" id="IPR009056">
    <property type="entry name" value="Cyt_c-like_dom"/>
</dbReference>
<keyword evidence="1" id="KW-0349">Heme</keyword>
<dbReference type="EMBL" id="CP157743">
    <property type="protein sequence ID" value="XBS20583.1"/>
    <property type="molecule type" value="Genomic_DNA"/>
</dbReference>
<dbReference type="AlphaFoldDB" id="A0AAU7NUH9"/>
<evidence type="ECO:0000259" key="5">
    <source>
        <dbReference type="Pfam" id="PF21342"/>
    </source>
</evidence>
<dbReference type="RefSeq" id="WP_305906641.1">
    <property type="nucleotide sequence ID" value="NZ_CP157743.1"/>
</dbReference>
<protein>
    <submittedName>
        <fullName evidence="6">Cytochrome C</fullName>
    </submittedName>
</protein>
<evidence type="ECO:0000256" key="2">
    <source>
        <dbReference type="ARBA" id="ARBA00022723"/>
    </source>
</evidence>
<sequence>MATFQRKKTLLGLGFFALMVSFSTQADEFSESDMQRWQQQFMDTVKQGRELWTSGELGGNGVACAQCHPNAANTHPETYPKFQQQIGKVVSLWEMINWCLRNPLEGQPLDADDPKMTALQAYVTHERRGVKLEPGKH</sequence>
<keyword evidence="3" id="KW-0408">Iron</keyword>
<keyword evidence="4" id="KW-0732">Signal</keyword>
<evidence type="ECO:0000313" key="7">
    <source>
        <dbReference type="Proteomes" id="UP001225378"/>
    </source>
</evidence>
<dbReference type="GO" id="GO:0009055">
    <property type="term" value="F:electron transfer activity"/>
    <property type="evidence" value="ECO:0007669"/>
    <property type="project" value="InterPro"/>
</dbReference>
<dbReference type="KEGG" id="mech:Q9L42_019935"/>
<dbReference type="Pfam" id="PF21342">
    <property type="entry name" value="SoxA-TsdA_cyt-c"/>
    <property type="match status" value="1"/>
</dbReference>
<dbReference type="GO" id="GO:0020037">
    <property type="term" value="F:heme binding"/>
    <property type="evidence" value="ECO:0007669"/>
    <property type="project" value="InterPro"/>
</dbReference>
<feature type="domain" description="Cytochrome c" evidence="5">
    <location>
        <begin position="47"/>
        <end position="131"/>
    </location>
</feature>
<organism evidence="6 7">
    <name type="scientific">Methylomarinum roseum</name>
    <dbReference type="NCBI Taxonomy" id="3067653"/>
    <lineage>
        <taxon>Bacteria</taxon>
        <taxon>Pseudomonadati</taxon>
        <taxon>Pseudomonadota</taxon>
        <taxon>Gammaproteobacteria</taxon>
        <taxon>Methylococcales</taxon>
        <taxon>Methylococcaceae</taxon>
        <taxon>Methylomarinum</taxon>
    </lineage>
</organism>
<keyword evidence="2" id="KW-0479">Metal-binding</keyword>
<dbReference type="Gene3D" id="1.10.760.10">
    <property type="entry name" value="Cytochrome c-like domain"/>
    <property type="match status" value="1"/>
</dbReference>
<feature type="signal peptide" evidence="4">
    <location>
        <begin position="1"/>
        <end position="26"/>
    </location>
</feature>
<proteinExistence type="predicted"/>
<evidence type="ECO:0000256" key="4">
    <source>
        <dbReference type="SAM" id="SignalP"/>
    </source>
</evidence>
<name>A0AAU7NUH9_9GAMM</name>
<dbReference type="SUPFAM" id="SSF46626">
    <property type="entry name" value="Cytochrome c"/>
    <property type="match status" value="1"/>
</dbReference>
<dbReference type="InterPro" id="IPR036909">
    <property type="entry name" value="Cyt_c-like_dom_sf"/>
</dbReference>
<reference evidence="6 7" key="1">
    <citation type="journal article" date="2024" name="Microbiology">
        <title>Methylomarinum rosea sp. nov., a novel halophilic methanotrophic bacterium from the hypersaline Lake Elton.</title>
        <authorList>
            <person name="Suleimanov R.Z."/>
            <person name="Oshkin I.Y."/>
            <person name="Danilova O.V."/>
            <person name="Suzina N.E."/>
            <person name="Dedysh S.N."/>
        </authorList>
    </citation>
    <scope>NUCLEOTIDE SEQUENCE [LARGE SCALE GENOMIC DNA]</scope>
    <source>
        <strain evidence="6 7">Ch1-1</strain>
    </source>
</reference>
<keyword evidence="7" id="KW-1185">Reference proteome</keyword>
<evidence type="ECO:0000256" key="3">
    <source>
        <dbReference type="ARBA" id="ARBA00023004"/>
    </source>
</evidence>
<gene>
    <name evidence="6" type="ORF">Q9L42_019935</name>
</gene>
<evidence type="ECO:0000313" key="6">
    <source>
        <dbReference type="EMBL" id="XBS20583.1"/>
    </source>
</evidence>
<dbReference type="Proteomes" id="UP001225378">
    <property type="component" value="Chromosome"/>
</dbReference>
<accession>A0AAU7NUH9</accession>